<organism evidence="3 4">
    <name type="scientific">Novosphingobium clariflavum</name>
    <dbReference type="NCBI Taxonomy" id="2029884"/>
    <lineage>
        <taxon>Bacteria</taxon>
        <taxon>Pseudomonadati</taxon>
        <taxon>Pseudomonadota</taxon>
        <taxon>Alphaproteobacteria</taxon>
        <taxon>Sphingomonadales</taxon>
        <taxon>Sphingomonadaceae</taxon>
        <taxon>Novosphingobium</taxon>
    </lineage>
</organism>
<accession>A0ABV6S9I0</accession>
<name>A0ABV6S9I0_9SPHN</name>
<comment type="caution">
    <text evidence="3">The sequence shown here is derived from an EMBL/GenBank/DDBJ whole genome shotgun (WGS) entry which is preliminary data.</text>
</comment>
<feature type="chain" id="PRO_5045887583" evidence="2">
    <location>
        <begin position="24"/>
        <end position="77"/>
    </location>
</feature>
<keyword evidence="2" id="KW-0732">Signal</keyword>
<sequence length="77" mass="7493">MNRTALTVAALGIALAISGPALAGTKASDLAASVAKAGAAGKKGLPPGFYTSQAHANGHSAGAPGHDYDHHTKSRGC</sequence>
<dbReference type="RefSeq" id="WP_267218663.1">
    <property type="nucleotide sequence ID" value="NZ_JAPCWC010000002.1"/>
</dbReference>
<gene>
    <name evidence="3" type="ORF">ACFFF8_15060</name>
</gene>
<evidence type="ECO:0000313" key="4">
    <source>
        <dbReference type="Proteomes" id="UP001589858"/>
    </source>
</evidence>
<dbReference type="EMBL" id="JBHLTM010000061">
    <property type="protein sequence ID" value="MFC0685910.1"/>
    <property type="molecule type" value="Genomic_DNA"/>
</dbReference>
<proteinExistence type="predicted"/>
<protein>
    <submittedName>
        <fullName evidence="3">Uncharacterized protein</fullName>
    </submittedName>
</protein>
<keyword evidence="4" id="KW-1185">Reference proteome</keyword>
<evidence type="ECO:0000256" key="2">
    <source>
        <dbReference type="SAM" id="SignalP"/>
    </source>
</evidence>
<evidence type="ECO:0000256" key="1">
    <source>
        <dbReference type="SAM" id="MobiDB-lite"/>
    </source>
</evidence>
<evidence type="ECO:0000313" key="3">
    <source>
        <dbReference type="EMBL" id="MFC0685910.1"/>
    </source>
</evidence>
<dbReference type="Proteomes" id="UP001589858">
    <property type="component" value="Unassembled WGS sequence"/>
</dbReference>
<feature type="signal peptide" evidence="2">
    <location>
        <begin position="1"/>
        <end position="23"/>
    </location>
</feature>
<feature type="region of interest" description="Disordered" evidence="1">
    <location>
        <begin position="46"/>
        <end position="77"/>
    </location>
</feature>
<reference evidence="3 4" key="1">
    <citation type="submission" date="2024-09" db="EMBL/GenBank/DDBJ databases">
        <authorList>
            <person name="Sun Q."/>
            <person name="Mori K."/>
        </authorList>
    </citation>
    <scope>NUCLEOTIDE SEQUENCE [LARGE SCALE GENOMIC DNA]</scope>
    <source>
        <strain evidence="3 4">CICC 11035S</strain>
    </source>
</reference>